<feature type="domain" description="Aminotransferase class I/classII large" evidence="8">
    <location>
        <begin position="27"/>
        <end position="388"/>
    </location>
</feature>
<keyword evidence="4 7" id="KW-0032">Aminotransferase</keyword>
<evidence type="ECO:0000256" key="3">
    <source>
        <dbReference type="ARBA" id="ARBA00011738"/>
    </source>
</evidence>
<keyword evidence="6" id="KW-0663">Pyridoxal phosphate</keyword>
<comment type="subunit">
    <text evidence="3">Homodimer.</text>
</comment>
<accession>A0ABV7D5A6</accession>
<comment type="similarity">
    <text evidence="2 7">Belongs to the class-I pyridoxal-phosphate-dependent aminotransferase family.</text>
</comment>
<dbReference type="InterPro" id="IPR004838">
    <property type="entry name" value="NHTrfase_class1_PyrdxlP-BS"/>
</dbReference>
<evidence type="ECO:0000313" key="9">
    <source>
        <dbReference type="EMBL" id="MFC3052016.1"/>
    </source>
</evidence>
<sequence length="393" mass="42005">MFSSMASLPIDPILGLMAKFREDPNSDKVDLSVGVYKTANGHTPIFEAVKAAEKYRLETEDTKAYIGMMGTPGYNDAMLRLLIGADYPSDRIAAALTPGGCGALRVASEFLMRANPDATVWVSDPTWANHMPLIGGVGLKIKTYPYYDKASHGVNFSGMIETLKGLGPNDVVLLHASCHNPSGADLSPAQWDEIAAVAAERGFIPFIDSAYQGLGEGLDADAYGIRKIAASVEEMILASSCSKNFGLYRDRVGQVAVMTKADRKEVTVGQISSIARGMYSMPPAHGGAVVEHILTTPSLTASWQKELAGICSSIQTSRTLLKAGLEKAGVEGDFAYLIQNQGMFSFLDLTVEQINKLQADYSVYLVNSGRINLAGVTANNIDYLAASIKSVTG</sequence>
<gene>
    <name evidence="9" type="ORF">ACFOKA_08865</name>
</gene>
<keyword evidence="5 7" id="KW-0808">Transferase</keyword>
<dbReference type="SUPFAM" id="SSF53383">
    <property type="entry name" value="PLP-dependent transferases"/>
    <property type="match status" value="1"/>
</dbReference>
<dbReference type="InterPro" id="IPR015421">
    <property type="entry name" value="PyrdxlP-dep_Trfase_major"/>
</dbReference>
<comment type="cofactor">
    <cofactor evidence="1 7">
        <name>pyridoxal 5'-phosphate</name>
        <dbReference type="ChEBI" id="CHEBI:597326"/>
    </cofactor>
</comment>
<dbReference type="InterPro" id="IPR015422">
    <property type="entry name" value="PyrdxlP-dep_Trfase_small"/>
</dbReference>
<dbReference type="PANTHER" id="PTHR11879:SF22">
    <property type="entry name" value="ASPARTATE AMINOTRANSFERASE, MITOCHONDRIAL"/>
    <property type="match status" value="1"/>
</dbReference>
<evidence type="ECO:0000256" key="6">
    <source>
        <dbReference type="ARBA" id="ARBA00022898"/>
    </source>
</evidence>
<dbReference type="PRINTS" id="PR00799">
    <property type="entry name" value="TRANSAMINASE"/>
</dbReference>
<evidence type="ECO:0000256" key="2">
    <source>
        <dbReference type="ARBA" id="ARBA00007441"/>
    </source>
</evidence>
<evidence type="ECO:0000259" key="8">
    <source>
        <dbReference type="Pfam" id="PF00155"/>
    </source>
</evidence>
<dbReference type="Pfam" id="PF00155">
    <property type="entry name" value="Aminotran_1_2"/>
    <property type="match status" value="1"/>
</dbReference>
<reference evidence="10" key="1">
    <citation type="journal article" date="2019" name="Int. J. Syst. Evol. Microbiol.">
        <title>The Global Catalogue of Microorganisms (GCM) 10K type strain sequencing project: providing services to taxonomists for standard genome sequencing and annotation.</title>
        <authorList>
            <consortium name="The Broad Institute Genomics Platform"/>
            <consortium name="The Broad Institute Genome Sequencing Center for Infectious Disease"/>
            <person name="Wu L."/>
            <person name="Ma J."/>
        </authorList>
    </citation>
    <scope>NUCLEOTIDE SEQUENCE [LARGE SCALE GENOMIC DNA]</scope>
    <source>
        <strain evidence="10">KCTC 62164</strain>
    </source>
</reference>
<keyword evidence="10" id="KW-1185">Reference proteome</keyword>
<dbReference type="CDD" id="cd00609">
    <property type="entry name" value="AAT_like"/>
    <property type="match status" value="1"/>
</dbReference>
<comment type="caution">
    <text evidence="9">The sequence shown here is derived from an EMBL/GenBank/DDBJ whole genome shotgun (WGS) entry which is preliminary data.</text>
</comment>
<dbReference type="Gene3D" id="3.90.1150.10">
    <property type="entry name" value="Aspartate Aminotransferase, domain 1"/>
    <property type="match status" value="1"/>
</dbReference>
<dbReference type="EMBL" id="JBHRSL010000006">
    <property type="protein sequence ID" value="MFC3052016.1"/>
    <property type="molecule type" value="Genomic_DNA"/>
</dbReference>
<dbReference type="PROSITE" id="PS00105">
    <property type="entry name" value="AA_TRANSFER_CLASS_1"/>
    <property type="match status" value="1"/>
</dbReference>
<organism evidence="9 10">
    <name type="scientific">Kordiimonas pumila</name>
    <dbReference type="NCBI Taxonomy" id="2161677"/>
    <lineage>
        <taxon>Bacteria</taxon>
        <taxon>Pseudomonadati</taxon>
        <taxon>Pseudomonadota</taxon>
        <taxon>Alphaproteobacteria</taxon>
        <taxon>Kordiimonadales</taxon>
        <taxon>Kordiimonadaceae</taxon>
        <taxon>Kordiimonas</taxon>
    </lineage>
</organism>
<dbReference type="InterPro" id="IPR015424">
    <property type="entry name" value="PyrdxlP-dep_Trfase"/>
</dbReference>
<dbReference type="Gene3D" id="3.40.640.10">
    <property type="entry name" value="Type I PLP-dependent aspartate aminotransferase-like (Major domain)"/>
    <property type="match status" value="1"/>
</dbReference>
<proteinExistence type="inferred from homology"/>
<dbReference type="RefSeq" id="WP_194215430.1">
    <property type="nucleotide sequence ID" value="NZ_CP061205.1"/>
</dbReference>
<dbReference type="PANTHER" id="PTHR11879">
    <property type="entry name" value="ASPARTATE AMINOTRANSFERASE"/>
    <property type="match status" value="1"/>
</dbReference>
<evidence type="ECO:0000256" key="1">
    <source>
        <dbReference type="ARBA" id="ARBA00001933"/>
    </source>
</evidence>
<dbReference type="InterPro" id="IPR004839">
    <property type="entry name" value="Aminotransferase_I/II_large"/>
</dbReference>
<evidence type="ECO:0000313" key="10">
    <source>
        <dbReference type="Proteomes" id="UP001595444"/>
    </source>
</evidence>
<dbReference type="NCBIfam" id="NF006719">
    <property type="entry name" value="PRK09257.1"/>
    <property type="match status" value="1"/>
</dbReference>
<evidence type="ECO:0000256" key="5">
    <source>
        <dbReference type="ARBA" id="ARBA00022679"/>
    </source>
</evidence>
<protein>
    <recommendedName>
        <fullName evidence="7">Aminotransferase</fullName>
        <ecNumber evidence="7">2.6.1.-</ecNumber>
    </recommendedName>
</protein>
<dbReference type="EC" id="2.6.1.-" evidence="7"/>
<name>A0ABV7D5A6_9PROT</name>
<dbReference type="InterPro" id="IPR000796">
    <property type="entry name" value="Asp_trans"/>
</dbReference>
<evidence type="ECO:0000256" key="7">
    <source>
        <dbReference type="RuleBase" id="RU000481"/>
    </source>
</evidence>
<evidence type="ECO:0000256" key="4">
    <source>
        <dbReference type="ARBA" id="ARBA00022576"/>
    </source>
</evidence>
<dbReference type="Proteomes" id="UP001595444">
    <property type="component" value="Unassembled WGS sequence"/>
</dbReference>